<accession>A0A1A7PP37</accession>
<proteinExistence type="predicted"/>
<name>A0A1A7PP37_9PAST</name>
<feature type="signal peptide" evidence="1">
    <location>
        <begin position="1"/>
        <end position="26"/>
    </location>
</feature>
<dbReference type="Proteomes" id="UP000092626">
    <property type="component" value="Unassembled WGS sequence"/>
</dbReference>
<organism evidence="3 4">
    <name type="scientific">Gallibacterium genomosp. 3</name>
    <dbReference type="NCBI Taxonomy" id="505345"/>
    <lineage>
        <taxon>Bacteria</taxon>
        <taxon>Pseudomonadati</taxon>
        <taxon>Pseudomonadota</taxon>
        <taxon>Gammaproteobacteria</taxon>
        <taxon>Pasteurellales</taxon>
        <taxon>Pasteurellaceae</taxon>
        <taxon>Gallibacterium</taxon>
    </lineage>
</organism>
<dbReference type="PROSITE" id="PS51691">
    <property type="entry name" value="PEPTIDASE_S6"/>
    <property type="match status" value="1"/>
</dbReference>
<keyword evidence="1" id="KW-0732">Signal</keyword>
<dbReference type="AlphaFoldDB" id="A0A1A7PP37"/>
<comment type="caution">
    <text evidence="3">The sequence shown here is derived from an EMBL/GenBank/DDBJ whole genome shotgun (WGS) entry which is preliminary data.</text>
</comment>
<dbReference type="GO" id="GO:0004252">
    <property type="term" value="F:serine-type endopeptidase activity"/>
    <property type="evidence" value="ECO:0007669"/>
    <property type="project" value="InterPro"/>
</dbReference>
<reference evidence="3 4" key="1">
    <citation type="submission" date="2014-11" db="EMBL/GenBank/DDBJ databases">
        <title>Pan-genome of Gallibacterium spp.</title>
        <authorList>
            <person name="Kudirkiene E."/>
            <person name="Bojesen A.M."/>
        </authorList>
    </citation>
    <scope>NUCLEOTIDE SEQUENCE [LARGE SCALE GENOMIC DNA]</scope>
    <source>
        <strain evidence="3 4">59/S3/89</strain>
    </source>
</reference>
<dbReference type="Gene3D" id="2.40.10.120">
    <property type="match status" value="1"/>
</dbReference>
<dbReference type="PATRIC" id="fig|505345.6.peg.1347"/>
<evidence type="ECO:0000259" key="2">
    <source>
        <dbReference type="PROSITE" id="PS51691"/>
    </source>
</evidence>
<protein>
    <recommendedName>
        <fullName evidence="2">Peptidase S6 domain-containing protein</fullName>
    </recommendedName>
</protein>
<dbReference type="InterPro" id="IPR000710">
    <property type="entry name" value="Peptidase_S6"/>
</dbReference>
<dbReference type="GO" id="GO:0006508">
    <property type="term" value="P:proteolysis"/>
    <property type="evidence" value="ECO:0007669"/>
    <property type="project" value="InterPro"/>
</dbReference>
<dbReference type="PRINTS" id="PR00921">
    <property type="entry name" value="IGASERPTASE"/>
</dbReference>
<sequence>MKANKKAIFYHTITSLYIVSSPSSFASIVRGDINYQYFRDFAENKGEFSVGSRNITIYNKEGNSVGTMLPNIPMIDFSVVNSNGGFATLTAPQYVVSVAHNGGYTGVQFGAVAANHPDNHTFTYQLVHNNNYQVNETHPYNKDYQFARLRKLVTEVTPIDSIPEVNAFPYRNDQKRYPVVLRAGGGTQKVRENGQDKWIAGPYAFLTGSATPRSEWTWVTQQSFPVYYRKPDGNFMGDLYGPMVSVGLPGDSGSGVFVYDTVEQKWWLLATTQSLYSSGKGNLTLLTRKDYHDEIKNNNSNPVINNTSPNTLWVWQHIENNGQDQLISSEQTYLIDTYNETLSTGGGANSTSAQLR</sequence>
<dbReference type="EMBL" id="JTJR01000026">
    <property type="protein sequence ID" value="OBX04323.1"/>
    <property type="molecule type" value="Genomic_DNA"/>
</dbReference>
<feature type="domain" description="Peptidase S6" evidence="2">
    <location>
        <begin position="27"/>
        <end position="294"/>
    </location>
</feature>
<dbReference type="Pfam" id="PF02395">
    <property type="entry name" value="Peptidase_S6"/>
    <property type="match status" value="1"/>
</dbReference>
<feature type="chain" id="PRO_5008359258" description="Peptidase S6 domain-containing protein" evidence="1">
    <location>
        <begin position="27"/>
        <end position="356"/>
    </location>
</feature>
<evidence type="ECO:0000313" key="3">
    <source>
        <dbReference type="EMBL" id="OBX04323.1"/>
    </source>
</evidence>
<gene>
    <name evidence="3" type="ORF">QV06_06605</name>
</gene>
<dbReference type="RefSeq" id="WP_065237449.1">
    <property type="nucleotide sequence ID" value="NZ_JTJR01000026.1"/>
</dbReference>
<evidence type="ECO:0000313" key="4">
    <source>
        <dbReference type="Proteomes" id="UP000092626"/>
    </source>
</evidence>
<dbReference type="InterPro" id="IPR030396">
    <property type="entry name" value="Peptidase_S6_dom"/>
</dbReference>
<evidence type="ECO:0000256" key="1">
    <source>
        <dbReference type="SAM" id="SignalP"/>
    </source>
</evidence>